<proteinExistence type="predicted"/>
<reference evidence="2" key="1">
    <citation type="submission" date="2021-03" db="EMBL/GenBank/DDBJ databases">
        <authorList>
            <person name="Tran Van P."/>
        </authorList>
    </citation>
    <scope>NUCLEOTIDE SEQUENCE</scope>
</reference>
<name>A0ABN7PI33_TIMPD</name>
<comment type="caution">
    <text evidence="2">The sequence shown here is derived from an EMBL/GenBank/DDBJ whole genome shotgun (WGS) entry which is preliminary data.</text>
</comment>
<protein>
    <submittedName>
        <fullName evidence="2">Uncharacterized protein</fullName>
    </submittedName>
</protein>
<dbReference type="EMBL" id="CAJPIN010062186">
    <property type="protein sequence ID" value="CAG2067014.1"/>
    <property type="molecule type" value="Genomic_DNA"/>
</dbReference>
<dbReference type="Proteomes" id="UP001153148">
    <property type="component" value="Unassembled WGS sequence"/>
</dbReference>
<keyword evidence="1" id="KW-0175">Coiled coil</keyword>
<sequence>MKSTDQLVSVIKYLRKEKDIAYGKFEVIRTENLRLKTQLENAEKQLRTAQESLKAEAEVTDTAVATSAKHAELLRKGSASLGFPFESNSSRVFLQAP</sequence>
<dbReference type="PANTHER" id="PTHR18898:SF2">
    <property type="entry name" value="NUCLEOPROTEIN TPR"/>
    <property type="match status" value="1"/>
</dbReference>
<evidence type="ECO:0000313" key="2">
    <source>
        <dbReference type="EMBL" id="CAG2067014.1"/>
    </source>
</evidence>
<evidence type="ECO:0000256" key="1">
    <source>
        <dbReference type="SAM" id="Coils"/>
    </source>
</evidence>
<keyword evidence="3" id="KW-1185">Reference proteome</keyword>
<gene>
    <name evidence="2" type="ORF">TPAB3V08_LOCUS13957</name>
</gene>
<accession>A0ABN7PI33</accession>
<feature type="coiled-coil region" evidence="1">
    <location>
        <begin position="25"/>
        <end position="59"/>
    </location>
</feature>
<evidence type="ECO:0000313" key="3">
    <source>
        <dbReference type="Proteomes" id="UP001153148"/>
    </source>
</evidence>
<dbReference type="PANTHER" id="PTHR18898">
    <property type="entry name" value="NUCLEOPROTEIN TPR-RELATED"/>
    <property type="match status" value="1"/>
</dbReference>
<organism evidence="2 3">
    <name type="scientific">Timema podura</name>
    <name type="common">Walking stick</name>
    <dbReference type="NCBI Taxonomy" id="61482"/>
    <lineage>
        <taxon>Eukaryota</taxon>
        <taxon>Metazoa</taxon>
        <taxon>Ecdysozoa</taxon>
        <taxon>Arthropoda</taxon>
        <taxon>Hexapoda</taxon>
        <taxon>Insecta</taxon>
        <taxon>Pterygota</taxon>
        <taxon>Neoptera</taxon>
        <taxon>Polyneoptera</taxon>
        <taxon>Phasmatodea</taxon>
        <taxon>Timematodea</taxon>
        <taxon>Timematoidea</taxon>
        <taxon>Timematidae</taxon>
        <taxon>Timema</taxon>
    </lineage>
</organism>